<dbReference type="GO" id="GO:0045254">
    <property type="term" value="C:pyruvate dehydrogenase complex"/>
    <property type="evidence" value="ECO:0007669"/>
    <property type="project" value="UniProtKB-UniRule"/>
</dbReference>
<evidence type="ECO:0000256" key="1">
    <source>
        <dbReference type="ARBA" id="ARBA00007317"/>
    </source>
</evidence>
<dbReference type="OrthoDB" id="9805770at2"/>
<accession>A0A0W0S4I2</accession>
<dbReference type="InterPro" id="IPR023213">
    <property type="entry name" value="CAT-like_dom_sf"/>
</dbReference>
<dbReference type="RefSeq" id="WP_058442604.1">
    <property type="nucleotide sequence ID" value="NZ_CAAAHU010000004.1"/>
</dbReference>
<dbReference type="Proteomes" id="UP000054742">
    <property type="component" value="Unassembled WGS sequence"/>
</dbReference>
<gene>
    <name evidence="13" type="primary">aceF</name>
    <name evidence="13" type="ORF">Lbru_2636</name>
</gene>
<dbReference type="SUPFAM" id="SSF47005">
    <property type="entry name" value="Peripheral subunit-binding domain of 2-oxo acid dehydrogenase complex"/>
    <property type="match status" value="1"/>
</dbReference>
<dbReference type="GO" id="GO:0031405">
    <property type="term" value="F:lipoic acid binding"/>
    <property type="evidence" value="ECO:0007669"/>
    <property type="project" value="TreeGrafter"/>
</dbReference>
<protein>
    <recommendedName>
        <fullName evidence="9">Acetyltransferase component of pyruvate dehydrogenase complex</fullName>
        <ecNumber evidence="9">2.3.1.12</ecNumber>
    </recommendedName>
</protein>
<dbReference type="InterPro" id="IPR011053">
    <property type="entry name" value="Single_hybrid_motif"/>
</dbReference>
<dbReference type="EMBL" id="LNXV01000033">
    <property type="protein sequence ID" value="KTC78344.1"/>
    <property type="molecule type" value="Genomic_DNA"/>
</dbReference>
<dbReference type="NCBIfam" id="TIGR01348">
    <property type="entry name" value="PDHac_trf_long"/>
    <property type="match status" value="1"/>
</dbReference>
<comment type="function">
    <text evidence="7">The pyruvate dehydrogenase complex catalyzes the overall conversion of pyruvate to acetyl-CoA and CO(2). It contains multiple copies of three enzymatic components: pyruvate dehydrogenase (E1), dihydrolipoamide acetyltransferase (E2) and lipoamide dehydrogenase (E3).</text>
</comment>
<dbReference type="Pfam" id="PF00198">
    <property type="entry name" value="2-oxoacid_dh"/>
    <property type="match status" value="1"/>
</dbReference>
<dbReference type="PROSITE" id="PS50968">
    <property type="entry name" value="BIOTINYL_LIPOYL"/>
    <property type="match status" value="2"/>
</dbReference>
<evidence type="ECO:0000256" key="7">
    <source>
        <dbReference type="ARBA" id="ARBA00025211"/>
    </source>
</evidence>
<evidence type="ECO:0000313" key="13">
    <source>
        <dbReference type="EMBL" id="KTC78344.1"/>
    </source>
</evidence>
<evidence type="ECO:0000256" key="9">
    <source>
        <dbReference type="RuleBase" id="RU361137"/>
    </source>
</evidence>
<dbReference type="GO" id="GO:0006086">
    <property type="term" value="P:pyruvate decarboxylation to acetyl-CoA"/>
    <property type="evidence" value="ECO:0007669"/>
    <property type="project" value="UniProtKB-UniRule"/>
</dbReference>
<dbReference type="InterPro" id="IPR003016">
    <property type="entry name" value="2-oxoA_DH_lipoyl-BS"/>
</dbReference>
<keyword evidence="14" id="KW-1185">Reference proteome</keyword>
<dbReference type="STRING" id="29422.Lbru_2636"/>
<dbReference type="InterPro" id="IPR004167">
    <property type="entry name" value="PSBD"/>
</dbReference>
<dbReference type="PATRIC" id="fig|29422.6.peg.2799"/>
<dbReference type="EC" id="2.3.1.12" evidence="9"/>
<comment type="cofactor">
    <cofactor evidence="9">
        <name>(R)-lipoate</name>
        <dbReference type="ChEBI" id="CHEBI:83088"/>
    </cofactor>
    <text evidence="9">Binds 2 lipoyl cofactors covalently.</text>
</comment>
<dbReference type="InterPro" id="IPR036625">
    <property type="entry name" value="E3-bd_dom_sf"/>
</dbReference>
<dbReference type="SUPFAM" id="SSF52777">
    <property type="entry name" value="CoA-dependent acyltransferases"/>
    <property type="match status" value="1"/>
</dbReference>
<dbReference type="PANTHER" id="PTHR43178">
    <property type="entry name" value="DIHYDROLIPOAMIDE ACETYLTRANSFERASE COMPONENT OF PYRUVATE DEHYDROGENASE COMPLEX"/>
    <property type="match status" value="1"/>
</dbReference>
<feature type="region of interest" description="Disordered" evidence="10">
    <location>
        <begin position="82"/>
        <end position="119"/>
    </location>
</feature>
<dbReference type="PROSITE" id="PS00189">
    <property type="entry name" value="LIPOYL"/>
    <property type="match status" value="2"/>
</dbReference>
<reference evidence="13 14" key="1">
    <citation type="submission" date="2015-11" db="EMBL/GenBank/DDBJ databases">
        <title>Genomic analysis of 38 Legionella species identifies large and diverse effector repertoires.</title>
        <authorList>
            <person name="Burstein D."/>
            <person name="Amaro F."/>
            <person name="Zusman T."/>
            <person name="Lifshitz Z."/>
            <person name="Cohen O."/>
            <person name="Gilbert J.A."/>
            <person name="Pupko T."/>
            <person name="Shuman H.A."/>
            <person name="Segal G."/>
        </authorList>
    </citation>
    <scope>NUCLEOTIDE SEQUENCE [LARGE SCALE GENOMIC DNA]</scope>
    <source>
        <strain evidence="13 14">ATCC 43878</strain>
    </source>
</reference>
<keyword evidence="6 9" id="KW-0012">Acyltransferase</keyword>
<dbReference type="Gene3D" id="3.30.559.10">
    <property type="entry name" value="Chloramphenicol acetyltransferase-like domain"/>
    <property type="match status" value="1"/>
</dbReference>
<dbReference type="SUPFAM" id="SSF51230">
    <property type="entry name" value="Single hybrid motif"/>
    <property type="match status" value="2"/>
</dbReference>
<dbReference type="InterPro" id="IPR006256">
    <property type="entry name" value="AcTrfase_Pyrv_DH_cplx"/>
</dbReference>
<sequence length="539" mass="57657">MADEIQIKVPDIGGATDVDVIEILVNAGDEINKDTPLITLESDKASMEIPSPQSGKVKALQIKVGDKVSEGDVILTLVTEESQATKPSTESAPSVEKKEALQPGTETAAPKSVSTPTTTARIEVRVPDIGGATDVDVIEIMVSSGQSIAKDQSLITLEGDKATMDIPSPAAGVVEEVSVKIGDKVSQGSLILVLNAEQPSSESVMEQRATAPVEAEVPVAVKEQESPKVVSTHSLPESTVGTNIPAGPAVRRMAREFGINLAEVKGSGRKLRITKEDLQLYVKTRLSEKPTAGGFALPTLPEIDFSKFGEIEVKPLNKIKRLTGINVHRSWITIPHVTQFDEADITQLEAFRKSETENAKQAGYKLTMLAFVTKVVSKALAVYPQFNASLDAKGENLIYKQYCHIGIAVETPNGLVVPVIRNVDQLSVGEIALEMAKLSTKARDKGLMPADMSGGCFTISSLGGIGGTAFTPIVNSPEVAILGLSRSSIKPVYENGEFKPRLMLPLSLSYDHRVIDGAEAARFSRFIADSLGDIRRILL</sequence>
<evidence type="ECO:0000259" key="11">
    <source>
        <dbReference type="PROSITE" id="PS50968"/>
    </source>
</evidence>
<comment type="similarity">
    <text evidence="1 9">Belongs to the 2-oxoacid dehydrogenase family.</text>
</comment>
<dbReference type="CDD" id="cd06849">
    <property type="entry name" value="lipoyl_domain"/>
    <property type="match status" value="2"/>
</dbReference>
<evidence type="ECO:0000256" key="4">
    <source>
        <dbReference type="ARBA" id="ARBA00022737"/>
    </source>
</evidence>
<evidence type="ECO:0000256" key="3">
    <source>
        <dbReference type="ARBA" id="ARBA00022679"/>
    </source>
</evidence>
<comment type="caution">
    <text evidence="13">The sequence shown here is derived from an EMBL/GenBank/DDBJ whole genome shotgun (WGS) entry which is preliminary data.</text>
</comment>
<feature type="domain" description="Peripheral subunit-binding (PSBD)" evidence="12">
    <location>
        <begin position="245"/>
        <end position="282"/>
    </location>
</feature>
<dbReference type="AlphaFoldDB" id="A0A0W0S4I2"/>
<evidence type="ECO:0000256" key="5">
    <source>
        <dbReference type="ARBA" id="ARBA00022823"/>
    </source>
</evidence>
<dbReference type="GO" id="GO:0004742">
    <property type="term" value="F:dihydrolipoyllysine-residue acetyltransferase activity"/>
    <property type="evidence" value="ECO:0007669"/>
    <property type="project" value="UniProtKB-UniRule"/>
</dbReference>
<feature type="compositionally biased region" description="Polar residues" evidence="10">
    <location>
        <begin position="229"/>
        <end position="242"/>
    </location>
</feature>
<dbReference type="PANTHER" id="PTHR43178:SF2">
    <property type="entry name" value="DIHYDROLIPOYLLYSINE-RESIDUE ACETYLTRANSFERASE COMPONENT OF PYRUVATE DEHYDROGENASE COMPLEX"/>
    <property type="match status" value="1"/>
</dbReference>
<dbReference type="GO" id="GO:0005737">
    <property type="term" value="C:cytoplasm"/>
    <property type="evidence" value="ECO:0007669"/>
    <property type="project" value="TreeGrafter"/>
</dbReference>
<evidence type="ECO:0000256" key="10">
    <source>
        <dbReference type="SAM" id="MobiDB-lite"/>
    </source>
</evidence>
<name>A0A0W0S4I2_9GAMM</name>
<dbReference type="InterPro" id="IPR001078">
    <property type="entry name" value="2-oxoacid_DH_actylTfrase"/>
</dbReference>
<dbReference type="Pfam" id="PF02817">
    <property type="entry name" value="E3_binding"/>
    <property type="match status" value="1"/>
</dbReference>
<feature type="compositionally biased region" description="Polar residues" evidence="10">
    <location>
        <begin position="82"/>
        <end position="92"/>
    </location>
</feature>
<evidence type="ECO:0000313" key="14">
    <source>
        <dbReference type="Proteomes" id="UP000054742"/>
    </source>
</evidence>
<dbReference type="InterPro" id="IPR000089">
    <property type="entry name" value="Biotin_lipoyl"/>
</dbReference>
<dbReference type="Gene3D" id="4.10.320.10">
    <property type="entry name" value="E3-binding domain"/>
    <property type="match status" value="1"/>
</dbReference>
<feature type="domain" description="Lipoyl-binding" evidence="11">
    <location>
        <begin position="121"/>
        <end position="195"/>
    </location>
</feature>
<dbReference type="InterPro" id="IPR050743">
    <property type="entry name" value="2-oxoacid_DH_E2_comp"/>
</dbReference>
<keyword evidence="5 9" id="KW-0450">Lipoyl</keyword>
<dbReference type="PROSITE" id="PS51826">
    <property type="entry name" value="PSBD"/>
    <property type="match status" value="1"/>
</dbReference>
<feature type="domain" description="Lipoyl-binding" evidence="11">
    <location>
        <begin position="4"/>
        <end position="78"/>
    </location>
</feature>
<evidence type="ECO:0000259" key="12">
    <source>
        <dbReference type="PROSITE" id="PS51826"/>
    </source>
</evidence>
<proteinExistence type="inferred from homology"/>
<comment type="catalytic activity">
    <reaction evidence="8 9">
        <text>N(6)-[(R)-dihydrolipoyl]-L-lysyl-[protein] + acetyl-CoA = N(6)-[(R)-S(8)-acetyldihydrolipoyl]-L-lysyl-[protein] + CoA</text>
        <dbReference type="Rhea" id="RHEA:17017"/>
        <dbReference type="Rhea" id="RHEA-COMP:10475"/>
        <dbReference type="Rhea" id="RHEA-COMP:10478"/>
        <dbReference type="ChEBI" id="CHEBI:57287"/>
        <dbReference type="ChEBI" id="CHEBI:57288"/>
        <dbReference type="ChEBI" id="CHEBI:83100"/>
        <dbReference type="ChEBI" id="CHEBI:83111"/>
        <dbReference type="EC" id="2.3.1.12"/>
    </reaction>
</comment>
<dbReference type="FunFam" id="3.30.559.10:FF:000004">
    <property type="entry name" value="Acetyltransferase component of pyruvate dehydrogenase complex"/>
    <property type="match status" value="1"/>
</dbReference>
<evidence type="ECO:0000256" key="6">
    <source>
        <dbReference type="ARBA" id="ARBA00023315"/>
    </source>
</evidence>
<keyword evidence="13" id="KW-0670">Pyruvate</keyword>
<keyword evidence="3 9" id="KW-0808">Transferase</keyword>
<comment type="subunit">
    <text evidence="2 9">Forms a 24-polypeptide structural core with octahedral symmetry.</text>
</comment>
<evidence type="ECO:0000256" key="8">
    <source>
        <dbReference type="ARBA" id="ARBA00048370"/>
    </source>
</evidence>
<dbReference type="Pfam" id="PF00364">
    <property type="entry name" value="Biotin_lipoyl"/>
    <property type="match status" value="2"/>
</dbReference>
<evidence type="ECO:0000256" key="2">
    <source>
        <dbReference type="ARBA" id="ARBA00011484"/>
    </source>
</evidence>
<dbReference type="FunFam" id="2.40.50.100:FF:000009">
    <property type="entry name" value="Acetyltransferase component of pyruvate dehydrogenase complex"/>
    <property type="match status" value="2"/>
</dbReference>
<organism evidence="13 14">
    <name type="scientific">Legionella brunensis</name>
    <dbReference type="NCBI Taxonomy" id="29422"/>
    <lineage>
        <taxon>Bacteria</taxon>
        <taxon>Pseudomonadati</taxon>
        <taxon>Pseudomonadota</taxon>
        <taxon>Gammaproteobacteria</taxon>
        <taxon>Legionellales</taxon>
        <taxon>Legionellaceae</taxon>
        <taxon>Legionella</taxon>
    </lineage>
</organism>
<dbReference type="Gene3D" id="2.40.50.100">
    <property type="match status" value="2"/>
</dbReference>
<feature type="region of interest" description="Disordered" evidence="10">
    <location>
        <begin position="224"/>
        <end position="244"/>
    </location>
</feature>
<keyword evidence="4" id="KW-0677">Repeat</keyword>